<dbReference type="PANTHER" id="PTHR22911">
    <property type="entry name" value="ACYL-MALONYL CONDENSING ENZYME-RELATED"/>
    <property type="match status" value="1"/>
</dbReference>
<reference evidence="6 9" key="1">
    <citation type="submission" date="2018-11" db="EMBL/GenBank/DDBJ databases">
        <title>The genome of Variovorax sp T529.</title>
        <authorList>
            <person name="Gao J."/>
        </authorList>
    </citation>
    <scope>NUCLEOTIDE SEQUENCE [LARGE SCALE GENOMIC DNA]</scope>
    <source>
        <strain evidence="6 9">T529</strain>
    </source>
</reference>
<sequence>MVLGAFLFATMSVVVKIASAWFNSGEMVLGRGLIGIVFLWLLARNRGVSMATRYPGMHAWRSTIGVVSLGAWFYAIAHMPLATAVTLNYMSSVWIAAFLVGGALLAWVPVPGRDGRIERPPLQGTLALTVLAGFVGVVLMLKPTVSGSDGFAGMLGLLSGLTAAFAYMQVVALSRIGEPELRTVFYFAVGSAAAGAFATAATGFSGGNSWTWQHALWLLPIGLLAALGQLCMTRAYATAKTQAGTLVVANLQYSGIIFAAFYGVVLFDDRIDAAGWAGMALIIVSGIAATVLRQRAVPKAPAEEH</sequence>
<evidence type="ECO:0000256" key="2">
    <source>
        <dbReference type="ARBA" id="ARBA00022692"/>
    </source>
</evidence>
<feature type="transmembrane region" description="Helical" evidence="5">
    <location>
        <begin position="273"/>
        <end position="292"/>
    </location>
</feature>
<evidence type="ECO:0000313" key="9">
    <source>
        <dbReference type="Proteomes" id="UP000271590"/>
    </source>
</evidence>
<feature type="transmembrane region" description="Helical" evidence="5">
    <location>
        <begin position="210"/>
        <end position="231"/>
    </location>
</feature>
<evidence type="ECO:0000313" key="7">
    <source>
        <dbReference type="EMBL" id="RSZ44987.1"/>
    </source>
</evidence>
<keyword evidence="3 5" id="KW-1133">Transmembrane helix</keyword>
<keyword evidence="4 5" id="KW-0472">Membrane</keyword>
<evidence type="ECO:0000256" key="3">
    <source>
        <dbReference type="ARBA" id="ARBA00022989"/>
    </source>
</evidence>
<feature type="transmembrane region" description="Helical" evidence="5">
    <location>
        <begin position="27"/>
        <end position="43"/>
    </location>
</feature>
<feature type="transmembrane region" description="Helical" evidence="5">
    <location>
        <begin position="153"/>
        <end position="172"/>
    </location>
</feature>
<dbReference type="SUPFAM" id="SSF103481">
    <property type="entry name" value="Multidrug resistance efflux transporter EmrE"/>
    <property type="match status" value="1"/>
</dbReference>
<protein>
    <submittedName>
        <fullName evidence="6">DMT family transporter</fullName>
    </submittedName>
</protein>
<proteinExistence type="predicted"/>
<evidence type="ECO:0000256" key="4">
    <source>
        <dbReference type="ARBA" id="ARBA00023136"/>
    </source>
</evidence>
<comment type="subcellular location">
    <subcellularLocation>
        <location evidence="1">Membrane</location>
        <topology evidence="1">Multi-pass membrane protein</topology>
    </subcellularLocation>
</comment>
<evidence type="ECO:0000256" key="1">
    <source>
        <dbReference type="ARBA" id="ARBA00004141"/>
    </source>
</evidence>
<dbReference type="GO" id="GO:0016020">
    <property type="term" value="C:membrane"/>
    <property type="evidence" value="ECO:0007669"/>
    <property type="project" value="UniProtKB-SubCell"/>
</dbReference>
<keyword evidence="8" id="KW-1185">Reference proteome</keyword>
<dbReference type="RefSeq" id="WP_124957487.1">
    <property type="nucleotide sequence ID" value="NZ_RQXU01000002.1"/>
</dbReference>
<evidence type="ECO:0000256" key="5">
    <source>
        <dbReference type="SAM" id="Phobius"/>
    </source>
</evidence>
<dbReference type="PANTHER" id="PTHR22911:SF6">
    <property type="entry name" value="SOLUTE CARRIER FAMILY 35 MEMBER G1"/>
    <property type="match status" value="1"/>
</dbReference>
<dbReference type="AlphaFoldDB" id="A0A3P3F0G8"/>
<organism evidence="6 9">
    <name type="scientific">Variovorax beijingensis</name>
    <dbReference type="NCBI Taxonomy" id="2496117"/>
    <lineage>
        <taxon>Bacteria</taxon>
        <taxon>Pseudomonadati</taxon>
        <taxon>Pseudomonadota</taxon>
        <taxon>Betaproteobacteria</taxon>
        <taxon>Burkholderiales</taxon>
        <taxon>Comamonadaceae</taxon>
        <taxon>Variovorax</taxon>
    </lineage>
</organism>
<accession>A0A3P3F0G8</accession>
<dbReference type="Proteomes" id="UP000271590">
    <property type="component" value="Unassembled WGS sequence"/>
</dbReference>
<comment type="caution">
    <text evidence="6">The sequence shown here is derived from an EMBL/GenBank/DDBJ whole genome shotgun (WGS) entry which is preliminary data.</text>
</comment>
<name>A0A3P3F0G8_9BURK</name>
<dbReference type="Proteomes" id="UP000271137">
    <property type="component" value="Unassembled WGS sequence"/>
</dbReference>
<gene>
    <name evidence="6" type="ORF">EH244_03355</name>
    <name evidence="7" type="ORF">EJO66_00785</name>
</gene>
<keyword evidence="2 5" id="KW-0812">Transmembrane</keyword>
<feature type="transmembrane region" description="Helical" evidence="5">
    <location>
        <begin position="184"/>
        <end position="204"/>
    </location>
</feature>
<dbReference type="Gene3D" id="1.10.3730.20">
    <property type="match status" value="1"/>
</dbReference>
<dbReference type="EMBL" id="RXFQ01000001">
    <property type="protein sequence ID" value="RSZ44987.1"/>
    <property type="molecule type" value="Genomic_DNA"/>
</dbReference>
<reference evidence="7 8" key="2">
    <citation type="submission" date="2018-12" db="EMBL/GenBank/DDBJ databases">
        <title>The genome sequences of strain 502.</title>
        <authorList>
            <person name="Gao J."/>
            <person name="Sun J."/>
        </authorList>
    </citation>
    <scope>NUCLEOTIDE SEQUENCE [LARGE SCALE GENOMIC DNA]</scope>
    <source>
        <strain evidence="7 8">502</strain>
    </source>
</reference>
<evidence type="ECO:0000313" key="8">
    <source>
        <dbReference type="Proteomes" id="UP000271137"/>
    </source>
</evidence>
<feature type="transmembrane region" description="Helical" evidence="5">
    <location>
        <begin position="243"/>
        <end position="267"/>
    </location>
</feature>
<feature type="transmembrane region" description="Helical" evidence="5">
    <location>
        <begin position="64"/>
        <end position="87"/>
    </location>
</feature>
<feature type="transmembrane region" description="Helical" evidence="5">
    <location>
        <begin position="122"/>
        <end position="141"/>
    </location>
</feature>
<feature type="transmembrane region" description="Helical" evidence="5">
    <location>
        <begin position="93"/>
        <end position="110"/>
    </location>
</feature>
<dbReference type="InterPro" id="IPR037185">
    <property type="entry name" value="EmrE-like"/>
</dbReference>
<evidence type="ECO:0000313" key="6">
    <source>
        <dbReference type="EMBL" id="RRH91746.1"/>
    </source>
</evidence>
<dbReference type="EMBL" id="RQXU01000002">
    <property type="protein sequence ID" value="RRH91746.1"/>
    <property type="molecule type" value="Genomic_DNA"/>
</dbReference>